<evidence type="ECO:0000256" key="1">
    <source>
        <dbReference type="ARBA" id="ARBA00004141"/>
    </source>
</evidence>
<dbReference type="AlphaFoldDB" id="A0A9Q1BWD1"/>
<sequence>MFFRQEWDDPRLKFYGDAPLYLGEDLIQKVWVPDTYFENEKLANYHEMTRKNTLLRIESNGHVFYSIRITMSADCPMDLALFPFDSHACTIHLGSYAYTTKDILYKWNSEGPVQLSSAVNLPQFTLYGYATSSRMLTYPLGDYSQLNIHFYLARQLSYYTVHTFLPASLIVVVSWISFWLPKHATPARVSLGITTVLSMTTVLGDSGSGLPKFSNINAMDIFLGMCLILYF</sequence>
<dbReference type="PROSITE" id="PS00236">
    <property type="entry name" value="NEUROTR_ION_CHANNEL"/>
    <property type="match status" value="1"/>
</dbReference>
<keyword evidence="9 11" id="KW-0472">Membrane</keyword>
<feature type="domain" description="Neurotransmitter-gated ion-channel transmembrane" evidence="13">
    <location>
        <begin position="164"/>
        <end position="231"/>
    </location>
</feature>
<dbReference type="Gene3D" id="1.20.58.390">
    <property type="entry name" value="Neurotransmitter-gated ion-channel transmembrane domain"/>
    <property type="match status" value="1"/>
</dbReference>
<dbReference type="GO" id="GO:0005886">
    <property type="term" value="C:plasma membrane"/>
    <property type="evidence" value="ECO:0007669"/>
    <property type="project" value="UniProtKB-SubCell"/>
</dbReference>
<dbReference type="InterPro" id="IPR038050">
    <property type="entry name" value="Neuro_actylchol_rec"/>
</dbReference>
<dbReference type="CDD" id="cd18990">
    <property type="entry name" value="LGIC_ECD_GABAAR"/>
    <property type="match status" value="1"/>
</dbReference>
<dbReference type="SUPFAM" id="SSF63712">
    <property type="entry name" value="Nicotinic receptor ligand binding domain-like"/>
    <property type="match status" value="1"/>
</dbReference>
<comment type="subcellular location">
    <subcellularLocation>
        <location evidence="2">Cell membrane</location>
    </subcellularLocation>
    <subcellularLocation>
        <location evidence="1">Membrane</location>
        <topology evidence="1">Multi-pass membrane protein</topology>
    </subcellularLocation>
</comment>
<evidence type="ECO:0000259" key="13">
    <source>
        <dbReference type="Pfam" id="PF02932"/>
    </source>
</evidence>
<dbReference type="InterPro" id="IPR006029">
    <property type="entry name" value="Neurotrans-gated_channel_TM"/>
</dbReference>
<accession>A0A9Q1BWD1</accession>
<dbReference type="InterPro" id="IPR006028">
    <property type="entry name" value="GABAA/Glycine_rcpt"/>
</dbReference>
<dbReference type="GO" id="GO:0005230">
    <property type="term" value="F:extracellular ligand-gated monoatomic ion channel activity"/>
    <property type="evidence" value="ECO:0007669"/>
    <property type="project" value="InterPro"/>
</dbReference>
<evidence type="ECO:0000256" key="2">
    <source>
        <dbReference type="ARBA" id="ARBA00004236"/>
    </source>
</evidence>
<dbReference type="OrthoDB" id="407674at2759"/>
<dbReference type="PRINTS" id="PR00253">
    <property type="entry name" value="GABAARECEPTR"/>
</dbReference>
<evidence type="ECO:0000256" key="9">
    <source>
        <dbReference type="ARBA" id="ARBA00023136"/>
    </source>
</evidence>
<feature type="domain" description="Neurotransmitter-gated ion-channel ligand-binding" evidence="12">
    <location>
        <begin position="1"/>
        <end position="155"/>
    </location>
</feature>
<dbReference type="InterPro" id="IPR036719">
    <property type="entry name" value="Neuro-gated_channel_TM_sf"/>
</dbReference>
<dbReference type="InterPro" id="IPR006202">
    <property type="entry name" value="Neur_chan_lig-bd"/>
</dbReference>
<keyword evidence="10 11" id="KW-0407">Ion channel</keyword>
<evidence type="ECO:0000256" key="5">
    <source>
        <dbReference type="ARBA" id="ARBA00022692"/>
    </source>
</evidence>
<evidence type="ECO:0000256" key="11">
    <source>
        <dbReference type="RuleBase" id="RU000687"/>
    </source>
</evidence>
<keyword evidence="6" id="KW-0732">Signal</keyword>
<evidence type="ECO:0000313" key="15">
    <source>
        <dbReference type="Proteomes" id="UP001152320"/>
    </source>
</evidence>
<dbReference type="Gene3D" id="2.70.170.10">
    <property type="entry name" value="Neurotransmitter-gated ion-channel ligand-binding domain"/>
    <property type="match status" value="1"/>
</dbReference>
<name>A0A9Q1BWD1_HOLLE</name>
<keyword evidence="15" id="KW-1185">Reference proteome</keyword>
<evidence type="ECO:0000256" key="10">
    <source>
        <dbReference type="ARBA" id="ARBA00023303"/>
    </source>
</evidence>
<reference evidence="14" key="1">
    <citation type="submission" date="2021-10" db="EMBL/GenBank/DDBJ databases">
        <title>Tropical sea cucumber genome reveals ecological adaptation and Cuvierian tubules defense mechanism.</title>
        <authorList>
            <person name="Chen T."/>
        </authorList>
    </citation>
    <scope>NUCLEOTIDE SEQUENCE</scope>
    <source>
        <strain evidence="14">Nanhai2018</strain>
        <tissue evidence="14">Muscle</tissue>
    </source>
</reference>
<dbReference type="InterPro" id="IPR006201">
    <property type="entry name" value="Neur_channel"/>
</dbReference>
<evidence type="ECO:0000259" key="12">
    <source>
        <dbReference type="Pfam" id="PF02931"/>
    </source>
</evidence>
<keyword evidence="8 11" id="KW-0406">Ion transport</keyword>
<comment type="caution">
    <text evidence="11">Lacks conserved residue(s) required for the propagation of feature annotation.</text>
</comment>
<keyword evidence="7 11" id="KW-1133">Transmembrane helix</keyword>
<dbReference type="CDD" id="cd19049">
    <property type="entry name" value="LGIC_TM_anion"/>
    <property type="match status" value="1"/>
</dbReference>
<gene>
    <name evidence="14" type="ORF">HOLleu_24107</name>
</gene>
<dbReference type="InterPro" id="IPR018000">
    <property type="entry name" value="Neurotransmitter_ion_chnl_CS"/>
</dbReference>
<evidence type="ECO:0000256" key="3">
    <source>
        <dbReference type="ARBA" id="ARBA00022448"/>
    </source>
</evidence>
<dbReference type="PRINTS" id="PR00252">
    <property type="entry name" value="NRIONCHANNEL"/>
</dbReference>
<keyword evidence="5 11" id="KW-0812">Transmembrane</keyword>
<dbReference type="EMBL" id="JAIZAY010000011">
    <property type="protein sequence ID" value="KAJ8033756.1"/>
    <property type="molecule type" value="Genomic_DNA"/>
</dbReference>
<dbReference type="GO" id="GO:0004888">
    <property type="term" value="F:transmembrane signaling receptor activity"/>
    <property type="evidence" value="ECO:0007669"/>
    <property type="project" value="InterPro"/>
</dbReference>
<organism evidence="14 15">
    <name type="scientific">Holothuria leucospilota</name>
    <name type="common">Black long sea cucumber</name>
    <name type="synonym">Mertensiothuria leucospilota</name>
    <dbReference type="NCBI Taxonomy" id="206669"/>
    <lineage>
        <taxon>Eukaryota</taxon>
        <taxon>Metazoa</taxon>
        <taxon>Echinodermata</taxon>
        <taxon>Eleutherozoa</taxon>
        <taxon>Echinozoa</taxon>
        <taxon>Holothuroidea</taxon>
        <taxon>Aspidochirotacea</taxon>
        <taxon>Aspidochirotida</taxon>
        <taxon>Holothuriidae</taxon>
        <taxon>Holothuria</taxon>
    </lineage>
</organism>
<keyword evidence="3 11" id="KW-0813">Transport</keyword>
<evidence type="ECO:0000256" key="6">
    <source>
        <dbReference type="ARBA" id="ARBA00022729"/>
    </source>
</evidence>
<evidence type="ECO:0000256" key="8">
    <source>
        <dbReference type="ARBA" id="ARBA00023065"/>
    </source>
</evidence>
<dbReference type="Pfam" id="PF02932">
    <property type="entry name" value="Neur_chan_memb"/>
    <property type="match status" value="1"/>
</dbReference>
<dbReference type="Proteomes" id="UP001152320">
    <property type="component" value="Chromosome 11"/>
</dbReference>
<dbReference type="InterPro" id="IPR036734">
    <property type="entry name" value="Neur_chan_lig-bd_sf"/>
</dbReference>
<evidence type="ECO:0000313" key="14">
    <source>
        <dbReference type="EMBL" id="KAJ8033756.1"/>
    </source>
</evidence>
<comment type="similarity">
    <text evidence="11">Belongs to the ligand-gated ion channel (TC 1.A.9) family.</text>
</comment>
<evidence type="ECO:0000256" key="7">
    <source>
        <dbReference type="ARBA" id="ARBA00022989"/>
    </source>
</evidence>
<feature type="transmembrane region" description="Helical" evidence="11">
    <location>
        <begin position="156"/>
        <end position="180"/>
    </location>
</feature>
<proteinExistence type="inferred from homology"/>
<comment type="caution">
    <text evidence="14">The sequence shown here is derived from an EMBL/GenBank/DDBJ whole genome shotgun (WGS) entry which is preliminary data.</text>
</comment>
<protein>
    <submittedName>
        <fullName evidence="14">Glycine receptor subunit alpha-2</fullName>
    </submittedName>
</protein>
<dbReference type="SUPFAM" id="SSF90112">
    <property type="entry name" value="Neurotransmitter-gated ion-channel transmembrane pore"/>
    <property type="match status" value="1"/>
</dbReference>
<dbReference type="Pfam" id="PF02931">
    <property type="entry name" value="Neur_chan_LBD"/>
    <property type="match status" value="1"/>
</dbReference>
<dbReference type="PANTHER" id="PTHR18945">
    <property type="entry name" value="NEUROTRANSMITTER GATED ION CHANNEL"/>
    <property type="match status" value="1"/>
</dbReference>
<keyword evidence="4" id="KW-1003">Cell membrane</keyword>
<evidence type="ECO:0000256" key="4">
    <source>
        <dbReference type="ARBA" id="ARBA00022475"/>
    </source>
</evidence>
<keyword evidence="14" id="KW-0675">Receptor</keyword>